<dbReference type="RefSeq" id="WP_202958085.1">
    <property type="nucleotide sequence ID" value="NZ_JAPCID010000024.1"/>
</dbReference>
<evidence type="ECO:0000259" key="1">
    <source>
        <dbReference type="Pfam" id="PF13649"/>
    </source>
</evidence>
<name>A0ABT4RM59_9ACTN</name>
<feature type="domain" description="Methyltransferase" evidence="1">
    <location>
        <begin position="20"/>
        <end position="108"/>
    </location>
</feature>
<dbReference type="InterPro" id="IPR050508">
    <property type="entry name" value="Methyltransf_Superfamily"/>
</dbReference>
<dbReference type="PANTHER" id="PTHR42912:SF93">
    <property type="entry name" value="N6-ADENOSINE-METHYLTRANSFERASE TMT1A"/>
    <property type="match status" value="1"/>
</dbReference>
<evidence type="ECO:0000313" key="3">
    <source>
        <dbReference type="Proteomes" id="UP001147700"/>
    </source>
</evidence>
<reference evidence="2" key="1">
    <citation type="submission" date="2022-10" db="EMBL/GenBank/DDBJ databases">
        <title>The WGS of Solirubrobacter sp. CPCC 204708.</title>
        <authorList>
            <person name="Jiang Z."/>
        </authorList>
    </citation>
    <scope>NUCLEOTIDE SEQUENCE</scope>
    <source>
        <strain evidence="2">CPCC 204708</strain>
    </source>
</reference>
<comment type="caution">
    <text evidence="2">The sequence shown here is derived from an EMBL/GenBank/DDBJ whole genome shotgun (WGS) entry which is preliminary data.</text>
</comment>
<dbReference type="InterPro" id="IPR041698">
    <property type="entry name" value="Methyltransf_25"/>
</dbReference>
<dbReference type="PANTHER" id="PTHR42912">
    <property type="entry name" value="METHYLTRANSFERASE"/>
    <property type="match status" value="1"/>
</dbReference>
<keyword evidence="2" id="KW-0489">Methyltransferase</keyword>
<gene>
    <name evidence="2" type="ORF">OJ962_17790</name>
</gene>
<protein>
    <submittedName>
        <fullName evidence="2">Class I SAM-dependent methyltransferase</fullName>
    </submittedName>
</protein>
<dbReference type="Pfam" id="PF13649">
    <property type="entry name" value="Methyltransf_25"/>
    <property type="match status" value="1"/>
</dbReference>
<evidence type="ECO:0000313" key="2">
    <source>
        <dbReference type="EMBL" id="MDA0139360.1"/>
    </source>
</evidence>
<accession>A0ABT4RM59</accession>
<dbReference type="GO" id="GO:0008168">
    <property type="term" value="F:methyltransferase activity"/>
    <property type="evidence" value="ECO:0007669"/>
    <property type="project" value="UniProtKB-KW"/>
</dbReference>
<dbReference type="Proteomes" id="UP001147700">
    <property type="component" value="Unassembled WGS sequence"/>
</dbReference>
<keyword evidence="2" id="KW-0808">Transferase</keyword>
<dbReference type="Gene3D" id="3.40.50.150">
    <property type="entry name" value="Vaccinia Virus protein VP39"/>
    <property type="match status" value="1"/>
</dbReference>
<proteinExistence type="predicted"/>
<keyword evidence="3" id="KW-1185">Reference proteome</keyword>
<dbReference type="EMBL" id="JAPCID010000024">
    <property type="protein sequence ID" value="MDA0139360.1"/>
    <property type="molecule type" value="Genomic_DNA"/>
</dbReference>
<organism evidence="2 3">
    <name type="scientific">Solirubrobacter deserti</name>
    <dbReference type="NCBI Taxonomy" id="2282478"/>
    <lineage>
        <taxon>Bacteria</taxon>
        <taxon>Bacillati</taxon>
        <taxon>Actinomycetota</taxon>
        <taxon>Thermoleophilia</taxon>
        <taxon>Solirubrobacterales</taxon>
        <taxon>Solirubrobacteraceae</taxon>
        <taxon>Solirubrobacter</taxon>
    </lineage>
</organism>
<dbReference type="InterPro" id="IPR029063">
    <property type="entry name" value="SAM-dependent_MTases_sf"/>
</dbReference>
<dbReference type="SUPFAM" id="SSF53335">
    <property type="entry name" value="S-adenosyl-L-methionine-dependent methyltransferases"/>
    <property type="match status" value="1"/>
</dbReference>
<dbReference type="GO" id="GO:0032259">
    <property type="term" value="P:methylation"/>
    <property type="evidence" value="ECO:0007669"/>
    <property type="project" value="UniProtKB-KW"/>
</dbReference>
<dbReference type="CDD" id="cd02440">
    <property type="entry name" value="AdoMet_MTases"/>
    <property type="match status" value="1"/>
</dbReference>
<sequence>MSERLRRVVDALEIQVGQRVLEIGCGHGVAATYVIERGARYTAIDRSAKMVAAAQRRNPTGEFIVTGLEDADLGDRRFDTIFAVRVGLFHREPERARALAERWLAPGGTLHVAYDSAISRPASAER</sequence>